<evidence type="ECO:0000256" key="3">
    <source>
        <dbReference type="ARBA" id="ARBA00012513"/>
    </source>
</evidence>
<gene>
    <name evidence="15" type="ORF">CSSPJE1EN1_LOCUS5544</name>
</gene>
<dbReference type="Gene3D" id="1.10.10.10">
    <property type="entry name" value="Winged helix-like DNA-binding domain superfamily/Winged helix DNA-binding domain"/>
    <property type="match status" value="1"/>
</dbReference>
<evidence type="ECO:0000256" key="13">
    <source>
        <dbReference type="SAM" id="MobiDB-lite"/>
    </source>
</evidence>
<comment type="catalytic activity">
    <reaction evidence="12">
        <text>L-seryl-[protein] + ATP = O-phospho-L-seryl-[protein] + ADP + H(+)</text>
        <dbReference type="Rhea" id="RHEA:17989"/>
        <dbReference type="Rhea" id="RHEA-COMP:9863"/>
        <dbReference type="Rhea" id="RHEA-COMP:11604"/>
        <dbReference type="ChEBI" id="CHEBI:15378"/>
        <dbReference type="ChEBI" id="CHEBI:29999"/>
        <dbReference type="ChEBI" id="CHEBI:30616"/>
        <dbReference type="ChEBI" id="CHEBI:83421"/>
        <dbReference type="ChEBI" id="CHEBI:456216"/>
        <dbReference type="EC" id="2.7.11.1"/>
    </reaction>
</comment>
<dbReference type="EMBL" id="OZ020108">
    <property type="protein sequence ID" value="CAK9260066.1"/>
    <property type="molecule type" value="Genomic_DNA"/>
</dbReference>
<feature type="compositionally biased region" description="Polar residues" evidence="13">
    <location>
        <begin position="390"/>
        <end position="403"/>
    </location>
</feature>
<comment type="cofactor">
    <cofactor evidence="1">
        <name>Mg(2+)</name>
        <dbReference type="ChEBI" id="CHEBI:18420"/>
    </cofactor>
</comment>
<organism evidence="15 16">
    <name type="scientific">Sphagnum jensenii</name>
    <dbReference type="NCBI Taxonomy" id="128206"/>
    <lineage>
        <taxon>Eukaryota</taxon>
        <taxon>Viridiplantae</taxon>
        <taxon>Streptophyta</taxon>
        <taxon>Embryophyta</taxon>
        <taxon>Bryophyta</taxon>
        <taxon>Sphagnophytina</taxon>
        <taxon>Sphagnopsida</taxon>
        <taxon>Sphagnales</taxon>
        <taxon>Sphagnaceae</taxon>
        <taxon>Sphagnum</taxon>
    </lineage>
</organism>
<evidence type="ECO:0000256" key="6">
    <source>
        <dbReference type="ARBA" id="ARBA00022723"/>
    </source>
</evidence>
<evidence type="ECO:0000256" key="2">
    <source>
        <dbReference type="ARBA" id="ARBA00009196"/>
    </source>
</evidence>
<dbReference type="InterPro" id="IPR036390">
    <property type="entry name" value="WH_DNA-bd_sf"/>
</dbReference>
<keyword evidence="16" id="KW-1185">Reference proteome</keyword>
<feature type="domain" description="RIO kinase" evidence="14">
    <location>
        <begin position="64"/>
        <end position="294"/>
    </location>
</feature>
<evidence type="ECO:0000313" key="16">
    <source>
        <dbReference type="Proteomes" id="UP001497444"/>
    </source>
</evidence>
<keyword evidence="4" id="KW-0723">Serine/threonine-protein kinase</keyword>
<feature type="compositionally biased region" description="Polar residues" evidence="13">
    <location>
        <begin position="410"/>
        <end position="422"/>
    </location>
</feature>
<evidence type="ECO:0000256" key="8">
    <source>
        <dbReference type="ARBA" id="ARBA00022777"/>
    </source>
</evidence>
<dbReference type="InterPro" id="IPR015285">
    <property type="entry name" value="RIO2_wHTH_N"/>
</dbReference>
<feature type="region of interest" description="Disordered" evidence="13">
    <location>
        <begin position="341"/>
        <end position="361"/>
    </location>
</feature>
<evidence type="ECO:0000256" key="5">
    <source>
        <dbReference type="ARBA" id="ARBA00022679"/>
    </source>
</evidence>
<evidence type="ECO:0000256" key="9">
    <source>
        <dbReference type="ARBA" id="ARBA00022840"/>
    </source>
</evidence>
<dbReference type="InterPro" id="IPR018934">
    <property type="entry name" value="RIO_dom"/>
</dbReference>
<evidence type="ECO:0000256" key="4">
    <source>
        <dbReference type="ARBA" id="ARBA00022527"/>
    </source>
</evidence>
<dbReference type="InterPro" id="IPR011009">
    <property type="entry name" value="Kinase-like_dom_sf"/>
</dbReference>
<dbReference type="PANTHER" id="PTHR45852">
    <property type="entry name" value="SER/THR-PROTEIN KINASE RIO2"/>
    <property type="match status" value="1"/>
</dbReference>
<comment type="catalytic activity">
    <reaction evidence="11">
        <text>L-threonyl-[protein] + ATP = O-phospho-L-threonyl-[protein] + ADP + H(+)</text>
        <dbReference type="Rhea" id="RHEA:46608"/>
        <dbReference type="Rhea" id="RHEA-COMP:11060"/>
        <dbReference type="Rhea" id="RHEA-COMP:11605"/>
        <dbReference type="ChEBI" id="CHEBI:15378"/>
        <dbReference type="ChEBI" id="CHEBI:30013"/>
        <dbReference type="ChEBI" id="CHEBI:30616"/>
        <dbReference type="ChEBI" id="CHEBI:61977"/>
        <dbReference type="ChEBI" id="CHEBI:456216"/>
        <dbReference type="EC" id="2.7.11.1"/>
    </reaction>
</comment>
<dbReference type="SUPFAM" id="SSF46785">
    <property type="entry name" value="Winged helix' DNA-binding domain"/>
    <property type="match status" value="1"/>
</dbReference>
<feature type="region of interest" description="Disordered" evidence="13">
    <location>
        <begin position="286"/>
        <end position="312"/>
    </location>
</feature>
<protein>
    <recommendedName>
        <fullName evidence="3">non-specific serine/threonine protein kinase</fullName>
        <ecNumber evidence="3">2.7.11.1</ecNumber>
    </recommendedName>
</protein>
<dbReference type="Proteomes" id="UP001497444">
    <property type="component" value="Chromosome 13"/>
</dbReference>
<keyword evidence="8" id="KW-0418">Kinase</keyword>
<evidence type="ECO:0000256" key="10">
    <source>
        <dbReference type="ARBA" id="ARBA00022842"/>
    </source>
</evidence>
<dbReference type="InterPro" id="IPR036388">
    <property type="entry name" value="WH-like_DNA-bd_sf"/>
</dbReference>
<dbReference type="EC" id="2.7.11.1" evidence="3"/>
<sequence>MKLDVNVLRYLSKEEFRVLTAVEMGMKNHEIVPAELVDRIAGLKHGGAFKNMKTLLRHKLVHHDSSKYDGYRLTNLGYDFLAIKTMVSRGLISGVGRQIGVGKESDIFEVVTPEGETMALKLHRLGRTSFRAVKSKRDYLKHRNSYSWLYLSRLAALKEYAFMKALGEHGFPVPRAVDWNRHCVLMTLVEGYPLVQVKKLQNPERAFDTILGLITRLAEHGLIHCDFNEFNLMVDDKENITMIDFPQMVSVSHCNAEMYFDRDVECIFKFFGKRFNFSPSGLSKVESDMNGGGGVDSNNEEGDGRPDFESVAGGLGTLDKELSASGFTRKNQEVLEKFVEDAEGLEEEDSSEEEEEEEEEEHCIVHLQTEVDNVDEHFSDLSAFNMLSVSNGEQEAGTESTVLSDDIQGRSISSTLSGTEEGTATKLDAGEQSEGDADSSSGEESPEMQKRLGKQRRRAAAAVRTGGRAHTSRNASKDKGGRRSRHVSSSSGYDF</sequence>
<comment type="similarity">
    <text evidence="2">Belongs to the protein kinase superfamily. RIO-type Ser/Thr kinase family.</text>
</comment>
<dbReference type="InterPro" id="IPR000687">
    <property type="entry name" value="RIO_kinase"/>
</dbReference>
<proteinExistence type="inferred from homology"/>
<feature type="compositionally biased region" description="Low complexity" evidence="13">
    <location>
        <begin position="460"/>
        <end position="469"/>
    </location>
</feature>
<evidence type="ECO:0000259" key="14">
    <source>
        <dbReference type="SMART" id="SM00090"/>
    </source>
</evidence>
<keyword evidence="5" id="KW-0808">Transferase</keyword>
<dbReference type="Pfam" id="PF09202">
    <property type="entry name" value="Rio2_N"/>
    <property type="match status" value="1"/>
</dbReference>
<dbReference type="CDD" id="cd05144">
    <property type="entry name" value="RIO2_C"/>
    <property type="match status" value="1"/>
</dbReference>
<evidence type="ECO:0000256" key="1">
    <source>
        <dbReference type="ARBA" id="ARBA00001946"/>
    </source>
</evidence>
<dbReference type="InterPro" id="IPR030484">
    <property type="entry name" value="Rio2"/>
</dbReference>
<evidence type="ECO:0000256" key="7">
    <source>
        <dbReference type="ARBA" id="ARBA00022741"/>
    </source>
</evidence>
<evidence type="ECO:0000256" key="12">
    <source>
        <dbReference type="ARBA" id="ARBA00048679"/>
    </source>
</evidence>
<keyword evidence="6" id="KW-0479">Metal-binding</keyword>
<feature type="region of interest" description="Disordered" evidence="13">
    <location>
        <begin position="390"/>
        <end position="495"/>
    </location>
</feature>
<keyword evidence="9" id="KW-0067">ATP-binding</keyword>
<evidence type="ECO:0000256" key="11">
    <source>
        <dbReference type="ARBA" id="ARBA00047899"/>
    </source>
</evidence>
<dbReference type="Gene3D" id="3.30.200.20">
    <property type="entry name" value="Phosphorylase Kinase, domain 1"/>
    <property type="match status" value="1"/>
</dbReference>
<reference evidence="15" key="1">
    <citation type="submission" date="2024-02" db="EMBL/GenBank/DDBJ databases">
        <authorList>
            <consortium name="ELIXIR-Norway"/>
            <consortium name="Elixir Norway"/>
        </authorList>
    </citation>
    <scope>NUCLEOTIDE SEQUENCE</scope>
</reference>
<dbReference type="Pfam" id="PF01163">
    <property type="entry name" value="RIO1"/>
    <property type="match status" value="1"/>
</dbReference>
<name>A0ABP0W263_9BRYO</name>
<dbReference type="PANTHER" id="PTHR45852:SF1">
    <property type="entry name" value="SERINE_THREONINE-PROTEIN KINASE RIO2"/>
    <property type="match status" value="1"/>
</dbReference>
<keyword evidence="7" id="KW-0547">Nucleotide-binding</keyword>
<dbReference type="SMART" id="SM00090">
    <property type="entry name" value="RIO"/>
    <property type="match status" value="1"/>
</dbReference>
<accession>A0ABP0W263</accession>
<evidence type="ECO:0000313" key="15">
    <source>
        <dbReference type="EMBL" id="CAK9260066.1"/>
    </source>
</evidence>
<keyword evidence="10" id="KW-0460">Magnesium</keyword>
<dbReference type="Gene3D" id="1.10.510.10">
    <property type="entry name" value="Transferase(Phosphotransferase) domain 1"/>
    <property type="match status" value="1"/>
</dbReference>
<dbReference type="SUPFAM" id="SSF56112">
    <property type="entry name" value="Protein kinase-like (PK-like)"/>
    <property type="match status" value="1"/>
</dbReference>